<evidence type="ECO:0000313" key="2">
    <source>
        <dbReference type="Proteomes" id="UP001054837"/>
    </source>
</evidence>
<accession>A0AAV4TKU0</accession>
<dbReference type="Proteomes" id="UP001054837">
    <property type="component" value="Unassembled WGS sequence"/>
</dbReference>
<name>A0AAV4TKU0_9ARAC</name>
<evidence type="ECO:0008006" key="3">
    <source>
        <dbReference type="Google" id="ProtNLM"/>
    </source>
</evidence>
<reference evidence="1 2" key="1">
    <citation type="submission" date="2021-06" db="EMBL/GenBank/DDBJ databases">
        <title>Caerostris darwini draft genome.</title>
        <authorList>
            <person name="Kono N."/>
            <person name="Arakawa K."/>
        </authorList>
    </citation>
    <scope>NUCLEOTIDE SEQUENCE [LARGE SCALE GENOMIC DNA]</scope>
</reference>
<sequence>MRVILTGTFCLVYGIKNGSLPPQVLSWRGPKRHYHTLINMQAVAFVQCHSFSGAATQSVSFSQQQQCFSCHSRVTFFFFSFPFKCAWVLSHKVPPFNKHETRLLSNYSMAG</sequence>
<dbReference type="AlphaFoldDB" id="A0AAV4TKU0"/>
<protein>
    <recommendedName>
        <fullName evidence="3">Secreted protein</fullName>
    </recommendedName>
</protein>
<evidence type="ECO:0000313" key="1">
    <source>
        <dbReference type="EMBL" id="GIY45676.1"/>
    </source>
</evidence>
<comment type="caution">
    <text evidence="1">The sequence shown here is derived from an EMBL/GenBank/DDBJ whole genome shotgun (WGS) entry which is preliminary data.</text>
</comment>
<keyword evidence="2" id="KW-1185">Reference proteome</keyword>
<dbReference type="EMBL" id="BPLQ01009653">
    <property type="protein sequence ID" value="GIY45676.1"/>
    <property type="molecule type" value="Genomic_DNA"/>
</dbReference>
<organism evidence="1 2">
    <name type="scientific">Caerostris darwini</name>
    <dbReference type="NCBI Taxonomy" id="1538125"/>
    <lineage>
        <taxon>Eukaryota</taxon>
        <taxon>Metazoa</taxon>
        <taxon>Ecdysozoa</taxon>
        <taxon>Arthropoda</taxon>
        <taxon>Chelicerata</taxon>
        <taxon>Arachnida</taxon>
        <taxon>Araneae</taxon>
        <taxon>Araneomorphae</taxon>
        <taxon>Entelegynae</taxon>
        <taxon>Araneoidea</taxon>
        <taxon>Araneidae</taxon>
        <taxon>Caerostris</taxon>
    </lineage>
</organism>
<proteinExistence type="predicted"/>
<gene>
    <name evidence="1" type="ORF">CDAR_576661</name>
</gene>